<accession>A0A822YVN0</accession>
<evidence type="ECO:0000313" key="1">
    <source>
        <dbReference type="EMBL" id="DAD36742.1"/>
    </source>
</evidence>
<proteinExistence type="predicted"/>
<dbReference type="EMBL" id="DUZY01000004">
    <property type="protein sequence ID" value="DAD36742.1"/>
    <property type="molecule type" value="Genomic_DNA"/>
</dbReference>
<dbReference type="AlphaFoldDB" id="A0A822YVN0"/>
<gene>
    <name evidence="1" type="ORF">HUJ06_007383</name>
</gene>
<protein>
    <submittedName>
        <fullName evidence="1">Uncharacterized protein</fullName>
    </submittedName>
</protein>
<evidence type="ECO:0000313" key="2">
    <source>
        <dbReference type="Proteomes" id="UP000607653"/>
    </source>
</evidence>
<name>A0A822YVN0_NELNU</name>
<reference evidence="1 2" key="1">
    <citation type="journal article" date="2020" name="Mol. Biol. Evol.">
        <title>Distinct Expression and Methylation Patterns for Genes with Different Fates following a Single Whole-Genome Duplication in Flowering Plants.</title>
        <authorList>
            <person name="Shi T."/>
            <person name="Rahmani R.S."/>
            <person name="Gugger P.F."/>
            <person name="Wang M."/>
            <person name="Li H."/>
            <person name="Zhang Y."/>
            <person name="Li Z."/>
            <person name="Wang Q."/>
            <person name="Van de Peer Y."/>
            <person name="Marchal K."/>
            <person name="Chen J."/>
        </authorList>
    </citation>
    <scope>NUCLEOTIDE SEQUENCE [LARGE SCALE GENOMIC DNA]</scope>
    <source>
        <tissue evidence="1">Leaf</tissue>
    </source>
</reference>
<keyword evidence="2" id="KW-1185">Reference proteome</keyword>
<sequence>MSIVGGMRVFRIACGGIAWKRHSMAGFDAIIRYNAALIH</sequence>
<comment type="caution">
    <text evidence="1">The sequence shown here is derived from an EMBL/GenBank/DDBJ whole genome shotgun (WGS) entry which is preliminary data.</text>
</comment>
<dbReference type="Proteomes" id="UP000607653">
    <property type="component" value="Unassembled WGS sequence"/>
</dbReference>
<organism evidence="1 2">
    <name type="scientific">Nelumbo nucifera</name>
    <name type="common">Sacred lotus</name>
    <dbReference type="NCBI Taxonomy" id="4432"/>
    <lineage>
        <taxon>Eukaryota</taxon>
        <taxon>Viridiplantae</taxon>
        <taxon>Streptophyta</taxon>
        <taxon>Embryophyta</taxon>
        <taxon>Tracheophyta</taxon>
        <taxon>Spermatophyta</taxon>
        <taxon>Magnoliopsida</taxon>
        <taxon>Proteales</taxon>
        <taxon>Nelumbonaceae</taxon>
        <taxon>Nelumbo</taxon>
    </lineage>
</organism>